<dbReference type="OrthoDB" id="2857165at2"/>
<comment type="caution">
    <text evidence="2">The sequence shown here is derived from an EMBL/GenBank/DDBJ whole genome shotgun (WGS) entry which is preliminary data.</text>
</comment>
<keyword evidence="1" id="KW-1133">Transmembrane helix</keyword>
<evidence type="ECO:0000313" key="3">
    <source>
        <dbReference type="Proteomes" id="UP000050326"/>
    </source>
</evidence>
<protein>
    <submittedName>
        <fullName evidence="2">Uncharacterized protein</fullName>
    </submittedName>
</protein>
<organism evidence="2 3">
    <name type="scientific">Oxobacter pfennigii</name>
    <dbReference type="NCBI Taxonomy" id="36849"/>
    <lineage>
        <taxon>Bacteria</taxon>
        <taxon>Bacillati</taxon>
        <taxon>Bacillota</taxon>
        <taxon>Clostridia</taxon>
        <taxon>Eubacteriales</taxon>
        <taxon>Clostridiaceae</taxon>
        <taxon>Oxobacter</taxon>
    </lineage>
</organism>
<proteinExistence type="predicted"/>
<evidence type="ECO:0000313" key="2">
    <source>
        <dbReference type="EMBL" id="KPU43298.1"/>
    </source>
</evidence>
<evidence type="ECO:0000256" key="1">
    <source>
        <dbReference type="SAM" id="Phobius"/>
    </source>
</evidence>
<feature type="transmembrane region" description="Helical" evidence="1">
    <location>
        <begin position="63"/>
        <end position="80"/>
    </location>
</feature>
<dbReference type="EMBL" id="LKET01000039">
    <property type="protein sequence ID" value="KPU43298.1"/>
    <property type="molecule type" value="Genomic_DNA"/>
</dbReference>
<dbReference type="AlphaFoldDB" id="A0A0P8Y941"/>
<dbReference type="RefSeq" id="WP_054875756.1">
    <property type="nucleotide sequence ID" value="NZ_LKET01000039.1"/>
</dbReference>
<name>A0A0P8Y941_9CLOT</name>
<reference evidence="2 3" key="1">
    <citation type="submission" date="2015-09" db="EMBL/GenBank/DDBJ databases">
        <title>Genome sequence of Oxobacter pfennigii DSM 3222.</title>
        <authorList>
            <person name="Poehlein A."/>
            <person name="Bengelsdorf F.R."/>
            <person name="Schiel-Bengelsdorf B."/>
            <person name="Duerre P."/>
            <person name="Daniel R."/>
        </authorList>
    </citation>
    <scope>NUCLEOTIDE SEQUENCE [LARGE SCALE GENOMIC DNA]</scope>
    <source>
        <strain evidence="2 3">DSM 3222</strain>
    </source>
</reference>
<feature type="transmembrane region" description="Helical" evidence="1">
    <location>
        <begin position="7"/>
        <end position="27"/>
    </location>
</feature>
<feature type="transmembrane region" description="Helical" evidence="1">
    <location>
        <begin position="92"/>
        <end position="115"/>
    </location>
</feature>
<dbReference type="Proteomes" id="UP000050326">
    <property type="component" value="Unassembled WGS sequence"/>
</dbReference>
<feature type="transmembrane region" description="Helical" evidence="1">
    <location>
        <begin position="127"/>
        <end position="148"/>
    </location>
</feature>
<sequence>MKLLKHSAANAIFIAFMSSIYAFLFIFTSDHIEFQRLLKKTNTLQSDFWNRWSDFIRAGNMKYIGYMIIILAIIIILLMISKRKIRYDEYQVSMLSKGIIAAGLLSIFIMPLIIVTLLSDPSYMIETIFLFTVIQWFGVLLTDIIYVIKY</sequence>
<keyword evidence="3" id="KW-1185">Reference proteome</keyword>
<accession>A0A0P8Y941</accession>
<gene>
    <name evidence="2" type="ORF">OXPF_27390</name>
</gene>
<keyword evidence="1" id="KW-0812">Transmembrane</keyword>
<keyword evidence="1" id="KW-0472">Membrane</keyword>